<accession>A0ACD4NMS9</accession>
<sequence length="108" mass="12050">MADFPTPEEIAASKEFHDLFRTWRIADAGLPNTVPGEEQRAWEADDAKRCDLARSVVTFRAPYLSCLRDKLDVLIRYASTAGENMDADERLLLEGLCALRADIVHLGG</sequence>
<evidence type="ECO:0000313" key="2">
    <source>
        <dbReference type="Proteomes" id="UP001163223"/>
    </source>
</evidence>
<gene>
    <name evidence="1" type="ORF">OXU80_24965</name>
</gene>
<dbReference type="Proteomes" id="UP001163223">
    <property type="component" value="Chromosome"/>
</dbReference>
<reference evidence="1" key="1">
    <citation type="submission" date="2022-11" db="EMBL/GenBank/DDBJ databases">
        <title>beta-Carotene-producing bacterium, Jeongeuplla avenae sp. nov., alleviates the salt stress of Arabidopsis seedlings.</title>
        <authorList>
            <person name="Jiang L."/>
            <person name="Lee J."/>
        </authorList>
    </citation>
    <scope>NUCLEOTIDE SEQUENCE</scope>
    <source>
        <strain evidence="1">DY_R2A_6</strain>
    </source>
</reference>
<proteinExistence type="predicted"/>
<keyword evidence="2" id="KW-1185">Reference proteome</keyword>
<organism evidence="1 2">
    <name type="scientific">Antarcticirhabdus aurantiaca</name>
    <dbReference type="NCBI Taxonomy" id="2606717"/>
    <lineage>
        <taxon>Bacteria</taxon>
        <taxon>Pseudomonadati</taxon>
        <taxon>Pseudomonadota</taxon>
        <taxon>Alphaproteobacteria</taxon>
        <taxon>Hyphomicrobiales</taxon>
        <taxon>Aurantimonadaceae</taxon>
        <taxon>Antarcticirhabdus</taxon>
    </lineage>
</organism>
<dbReference type="EMBL" id="CP113520">
    <property type="protein sequence ID" value="WAJ28039.1"/>
    <property type="molecule type" value="Genomic_DNA"/>
</dbReference>
<evidence type="ECO:0000313" key="1">
    <source>
        <dbReference type="EMBL" id="WAJ28039.1"/>
    </source>
</evidence>
<protein>
    <submittedName>
        <fullName evidence="1">Uncharacterized protein</fullName>
    </submittedName>
</protein>
<name>A0ACD4NMS9_9HYPH</name>